<feature type="region of interest" description="Disordered" evidence="2">
    <location>
        <begin position="62"/>
        <end position="96"/>
    </location>
</feature>
<dbReference type="Gene3D" id="3.80.10.10">
    <property type="entry name" value="Ribonuclease Inhibitor"/>
    <property type="match status" value="1"/>
</dbReference>
<keyword evidence="4" id="KW-1185">Reference proteome</keyword>
<dbReference type="InterPro" id="IPR001810">
    <property type="entry name" value="F-box_dom"/>
</dbReference>
<feature type="compositionally biased region" description="Low complexity" evidence="2">
    <location>
        <begin position="75"/>
        <end position="86"/>
    </location>
</feature>
<dbReference type="Proteomes" id="UP000504606">
    <property type="component" value="Unplaced"/>
</dbReference>
<dbReference type="PANTHER" id="PTHR16134">
    <property type="entry name" value="F-BOX/TPR REPEAT PROTEIN POF3"/>
    <property type="match status" value="1"/>
</dbReference>
<dbReference type="OrthoDB" id="10257471at2759"/>
<dbReference type="PANTHER" id="PTHR16134:SF119">
    <property type="entry name" value="AT02038P-RELATED"/>
    <property type="match status" value="1"/>
</dbReference>
<dbReference type="PROSITE" id="PS50181">
    <property type="entry name" value="FBOX"/>
    <property type="match status" value="1"/>
</dbReference>
<evidence type="ECO:0000313" key="5">
    <source>
        <dbReference type="RefSeq" id="XP_052131470.1"/>
    </source>
</evidence>
<gene>
    <name evidence="5" type="primary">LOC113203711</name>
</gene>
<keyword evidence="1" id="KW-0833">Ubl conjugation pathway</keyword>
<dbReference type="KEGG" id="foc:113203711"/>
<proteinExistence type="predicted"/>
<feature type="region of interest" description="Disordered" evidence="2">
    <location>
        <begin position="145"/>
        <end position="168"/>
    </location>
</feature>
<dbReference type="InterPro" id="IPR032675">
    <property type="entry name" value="LRR_dom_sf"/>
</dbReference>
<feature type="domain" description="F-box" evidence="3">
    <location>
        <begin position="344"/>
        <end position="391"/>
    </location>
</feature>
<evidence type="ECO:0000313" key="4">
    <source>
        <dbReference type="Proteomes" id="UP000504606"/>
    </source>
</evidence>
<dbReference type="SMART" id="SM00256">
    <property type="entry name" value="FBOX"/>
    <property type="match status" value="2"/>
</dbReference>
<accession>A0A9C6X9A6</accession>
<organism evidence="4 5">
    <name type="scientific">Frankliniella occidentalis</name>
    <name type="common">Western flower thrips</name>
    <name type="synonym">Euthrips occidentalis</name>
    <dbReference type="NCBI Taxonomy" id="133901"/>
    <lineage>
        <taxon>Eukaryota</taxon>
        <taxon>Metazoa</taxon>
        <taxon>Ecdysozoa</taxon>
        <taxon>Arthropoda</taxon>
        <taxon>Hexapoda</taxon>
        <taxon>Insecta</taxon>
        <taxon>Pterygota</taxon>
        <taxon>Neoptera</taxon>
        <taxon>Paraneoptera</taxon>
        <taxon>Thysanoptera</taxon>
        <taxon>Terebrantia</taxon>
        <taxon>Thripoidea</taxon>
        <taxon>Thripidae</taxon>
        <taxon>Frankliniella</taxon>
    </lineage>
</organism>
<evidence type="ECO:0000256" key="2">
    <source>
        <dbReference type="SAM" id="MobiDB-lite"/>
    </source>
</evidence>
<dbReference type="GeneID" id="113203711"/>
<dbReference type="RefSeq" id="XP_052131470.1">
    <property type="nucleotide sequence ID" value="XM_052275510.1"/>
</dbReference>
<feature type="compositionally biased region" description="Low complexity" evidence="2">
    <location>
        <begin position="149"/>
        <end position="159"/>
    </location>
</feature>
<dbReference type="SUPFAM" id="SSF81383">
    <property type="entry name" value="F-box domain"/>
    <property type="match status" value="1"/>
</dbReference>
<reference evidence="5" key="1">
    <citation type="submission" date="2025-08" db="UniProtKB">
        <authorList>
            <consortium name="RefSeq"/>
        </authorList>
    </citation>
    <scope>IDENTIFICATION</scope>
    <source>
        <tissue evidence="5">Whole organism</tissue>
    </source>
</reference>
<evidence type="ECO:0000256" key="1">
    <source>
        <dbReference type="ARBA" id="ARBA00022786"/>
    </source>
</evidence>
<dbReference type="SUPFAM" id="SSF52047">
    <property type="entry name" value="RNI-like"/>
    <property type="match status" value="1"/>
</dbReference>
<protein>
    <submittedName>
        <fullName evidence="5">Uncharacterized protein LOC113203711</fullName>
    </submittedName>
</protein>
<evidence type="ECO:0000259" key="3">
    <source>
        <dbReference type="PROSITE" id="PS50181"/>
    </source>
</evidence>
<dbReference type="InterPro" id="IPR036047">
    <property type="entry name" value="F-box-like_dom_sf"/>
</dbReference>
<dbReference type="Gene3D" id="1.20.1280.50">
    <property type="match status" value="1"/>
</dbReference>
<dbReference type="InterPro" id="IPR006553">
    <property type="entry name" value="Leu-rich_rpt_Cys-con_subtyp"/>
</dbReference>
<sequence>MMVPRRVTRSRNLRCVEAQGASCSGRPDDNQIVRPPQQDCPLEVENVSDKISDVHALTVKPNCATDAGSDTVNNGSGESSEGAQGEPLPEENLSLQCDGSLQPSRVMRCPPYIRSRKNLCFPYSTSQSDASTQPARVMRCPLPSRFRETSSPMESSSTSDAPGGASAHPARVMRCAVPNYPIRKRHSQDEPLIHENEAQAPKVMRCPLPGRSSRTVKCEDKVALPSTSQFQAMKHSPSTSNNLMNCESSVSFFHGSLVPFEGLPLHDSGGTAESEVLKCRSGQSSYPLRALKTVSNYNECQNDSDPFQALKPVSSNNEDQIDGDSLPVWKTILKKNEGQIDGEDTYINRLPNEILCMIFSYLPQLELLRHCSMVCHRWLAVASSPMLWQTLSFCGQDIPIEHVCGSIRFSPMLKSITIKDRIDIDIILPVLQQCCKRLETINLVRCRPSDGVNKSLRAKFLYPFLRKAQLRNLNLKGTDYRSKKFYQILSTMPALKKLNISSSRSVTPQILSEIAMNSNLKVFKNKWHSNSIYNGPKSMTIQLPGKIDDWACAYNLLFQSAGKSLTTLEFYAAGISDSALAALSKCTHLKKLCVYNANCLASESMAGISSLTELQELLLHNAKLTTVDIVHAFQAGNLCGLQCLHLNDSIPLNSDDISADACVKVVAEKCPKLKHLSITKCCGLTDTGVESVLTHCSELLTLDLNGGLGISGRSFLLIPMRTPQLKLLVVEEDCSQEKNNILKTLIDGHGISVDRISSWKHRTTSYLL</sequence>
<dbReference type="SMART" id="SM00367">
    <property type="entry name" value="LRR_CC"/>
    <property type="match status" value="4"/>
</dbReference>
<dbReference type="Pfam" id="PF12937">
    <property type="entry name" value="F-box-like"/>
    <property type="match status" value="1"/>
</dbReference>
<dbReference type="AlphaFoldDB" id="A0A9C6X9A6"/>
<name>A0A9C6X9A6_FRAOC</name>